<accession>A0A3B6TKC3</accession>
<dbReference type="PROSITE" id="PS51257">
    <property type="entry name" value="PROKAR_LIPOPROTEIN"/>
    <property type="match status" value="1"/>
</dbReference>
<dbReference type="Gramene" id="TraesCS7D03G1066300.1">
    <property type="protein sequence ID" value="TraesCS7D03G1066300.1.CDS1"/>
    <property type="gene ID" value="TraesCS7D03G1066300"/>
</dbReference>
<dbReference type="AlphaFoldDB" id="A0A3B6TKC3"/>
<proteinExistence type="predicted"/>
<name>A0A3B6TKC3_WHEAT</name>
<dbReference type="Gramene" id="TraesCLE_scaffold_152294_01G000200.1">
    <property type="protein sequence ID" value="TraesCLE_scaffold_152294_01G000200.1"/>
    <property type="gene ID" value="TraesCLE_scaffold_152294_01G000200"/>
</dbReference>
<evidence type="ECO:0008006" key="4">
    <source>
        <dbReference type="Google" id="ProtNLM"/>
    </source>
</evidence>
<dbReference type="Proteomes" id="UP000019116">
    <property type="component" value="Chromosome 7D"/>
</dbReference>
<keyword evidence="1" id="KW-0812">Transmembrane</keyword>
<keyword evidence="3" id="KW-1185">Reference proteome</keyword>
<dbReference type="Gramene" id="TraesROB_scaffold_016861_01G000900.1">
    <property type="protein sequence ID" value="TraesROB_scaffold_016861_01G000900.1"/>
    <property type="gene ID" value="TraesROB_scaffold_016861_01G000900"/>
</dbReference>
<organism evidence="2">
    <name type="scientific">Triticum aestivum</name>
    <name type="common">Wheat</name>
    <dbReference type="NCBI Taxonomy" id="4565"/>
    <lineage>
        <taxon>Eukaryota</taxon>
        <taxon>Viridiplantae</taxon>
        <taxon>Streptophyta</taxon>
        <taxon>Embryophyta</taxon>
        <taxon>Tracheophyta</taxon>
        <taxon>Spermatophyta</taxon>
        <taxon>Magnoliopsida</taxon>
        <taxon>Liliopsida</taxon>
        <taxon>Poales</taxon>
        <taxon>Poaceae</taxon>
        <taxon>BOP clade</taxon>
        <taxon>Pooideae</taxon>
        <taxon>Triticodae</taxon>
        <taxon>Triticeae</taxon>
        <taxon>Triticinae</taxon>
        <taxon>Triticum</taxon>
    </lineage>
</organism>
<dbReference type="Gramene" id="TraesCAD_scaffold_022957_01G000300.1">
    <property type="protein sequence ID" value="TraesCAD_scaffold_022957_01G000300.1"/>
    <property type="gene ID" value="TraesCAD_scaffold_022957_01G000300"/>
</dbReference>
<reference evidence="2" key="2">
    <citation type="submission" date="2018-10" db="UniProtKB">
        <authorList>
            <consortium name="EnsemblPlants"/>
        </authorList>
    </citation>
    <scope>IDENTIFICATION</scope>
</reference>
<sequence>MAGRRSGGCSGTCAWSLWSALGCSTRAPRSCSCRRPWRGRGPVYPPVFNSLSFVATTAVDAVVLVTDFCLDGVLGAALVVVGLYAFLWGKTKELAAAAKGDNGEQELRRGDADDRIATASSMELEIVI</sequence>
<evidence type="ECO:0000256" key="1">
    <source>
        <dbReference type="SAM" id="Phobius"/>
    </source>
</evidence>
<feature type="transmembrane region" description="Helical" evidence="1">
    <location>
        <begin position="43"/>
        <end position="66"/>
    </location>
</feature>
<dbReference type="PaxDb" id="4565-Traes_7DL_D80BDC31F.1"/>
<dbReference type="Gramene" id="TraesCS7D02G449000.1">
    <property type="protein sequence ID" value="TraesCS7D02G449000.1.cds1"/>
    <property type="gene ID" value="TraesCS7D02G449000"/>
</dbReference>
<reference evidence="2" key="1">
    <citation type="submission" date="2018-08" db="EMBL/GenBank/DDBJ databases">
        <authorList>
            <person name="Rossello M."/>
        </authorList>
    </citation>
    <scope>NUCLEOTIDE SEQUENCE [LARGE SCALE GENOMIC DNA]</scope>
    <source>
        <strain evidence="2">cv. Chinese Spring</strain>
    </source>
</reference>
<feature type="transmembrane region" description="Helical" evidence="1">
    <location>
        <begin position="72"/>
        <end position="89"/>
    </location>
</feature>
<protein>
    <recommendedName>
        <fullName evidence="4">WAT1-related protein</fullName>
    </recommendedName>
</protein>
<evidence type="ECO:0000313" key="2">
    <source>
        <dbReference type="EnsemblPlants" id="TraesCS7D02G449000.1.cds1"/>
    </source>
</evidence>
<dbReference type="Gramene" id="TraesWEE_scaffold_005114_01G000800.1">
    <property type="protein sequence ID" value="TraesWEE_scaffold_005114_01G000800.1"/>
    <property type="gene ID" value="TraesWEE_scaffold_005114_01G000800"/>
</dbReference>
<dbReference type="EnsemblPlants" id="TraesCS7D02G449000.1">
    <property type="protein sequence ID" value="TraesCS7D02G449000.1.cds1"/>
    <property type="gene ID" value="TraesCS7D02G449000"/>
</dbReference>
<keyword evidence="1" id="KW-0472">Membrane</keyword>
<keyword evidence="1" id="KW-1133">Transmembrane helix</keyword>
<evidence type="ECO:0000313" key="3">
    <source>
        <dbReference type="Proteomes" id="UP000019116"/>
    </source>
</evidence>
<dbReference type="OrthoDB" id="10478404at2759"/>